<evidence type="ECO:0000256" key="2">
    <source>
        <dbReference type="ARBA" id="ARBA00023186"/>
    </source>
</evidence>
<evidence type="ECO:0000313" key="4">
    <source>
        <dbReference type="EMBL" id="QJE02705.1"/>
    </source>
</evidence>
<dbReference type="RefSeq" id="WP_170204787.1">
    <property type="nucleotide sequence ID" value="NZ_CP051685.1"/>
</dbReference>
<evidence type="ECO:0000256" key="1">
    <source>
        <dbReference type="ARBA" id="ARBA00022988"/>
    </source>
</evidence>
<organism evidence="4 5">
    <name type="scientific">Massilia forsythiae</name>
    <dbReference type="NCBI Taxonomy" id="2728020"/>
    <lineage>
        <taxon>Bacteria</taxon>
        <taxon>Pseudomonadati</taxon>
        <taxon>Pseudomonadota</taxon>
        <taxon>Betaproteobacteria</taxon>
        <taxon>Burkholderiales</taxon>
        <taxon>Oxalobacteraceae</taxon>
        <taxon>Telluria group</taxon>
        <taxon>Massilia</taxon>
    </lineage>
</organism>
<dbReference type="PANTHER" id="PTHR33620">
    <property type="entry name" value="UREASE ACCESSORY PROTEIN F"/>
    <property type="match status" value="1"/>
</dbReference>
<dbReference type="GO" id="GO:0005737">
    <property type="term" value="C:cytoplasm"/>
    <property type="evidence" value="ECO:0007669"/>
    <property type="project" value="UniProtKB-SubCell"/>
</dbReference>
<gene>
    <name evidence="3" type="primary">ureF</name>
    <name evidence="4" type="ORF">HH212_24050</name>
</gene>
<dbReference type="Gene3D" id="1.10.4190.10">
    <property type="entry name" value="Urease accessory protein UreF"/>
    <property type="match status" value="1"/>
</dbReference>
<dbReference type="GO" id="GO:0016151">
    <property type="term" value="F:nickel cation binding"/>
    <property type="evidence" value="ECO:0007669"/>
    <property type="project" value="UniProtKB-UniRule"/>
</dbReference>
<comment type="subunit">
    <text evidence="3">UreD, UreF and UreG form a complex that acts as a GTP-hydrolysis-dependent molecular chaperone, activating the urease apoprotein by helping to assemble the nickel containing metallocenter of UreC. The UreE protein probably delivers the nickel.</text>
</comment>
<dbReference type="Proteomes" id="UP000502415">
    <property type="component" value="Chromosome"/>
</dbReference>
<dbReference type="InterPro" id="IPR002639">
    <property type="entry name" value="UreF"/>
</dbReference>
<keyword evidence="3" id="KW-0963">Cytoplasm</keyword>
<dbReference type="KEGG" id="mfy:HH212_24050"/>
<dbReference type="EMBL" id="CP051685">
    <property type="protein sequence ID" value="QJE02705.1"/>
    <property type="molecule type" value="Genomic_DNA"/>
</dbReference>
<keyword evidence="2 3" id="KW-0143">Chaperone</keyword>
<accession>A0A7Z2W1J3</accession>
<dbReference type="AlphaFoldDB" id="A0A7Z2W1J3"/>
<protein>
    <recommendedName>
        <fullName evidence="3">Urease accessory protein UreF</fullName>
    </recommendedName>
</protein>
<evidence type="ECO:0000313" key="5">
    <source>
        <dbReference type="Proteomes" id="UP000502415"/>
    </source>
</evidence>
<dbReference type="PANTHER" id="PTHR33620:SF1">
    <property type="entry name" value="UREASE ACCESSORY PROTEIN F"/>
    <property type="match status" value="1"/>
</dbReference>
<dbReference type="HAMAP" id="MF_01385">
    <property type="entry name" value="UreF"/>
    <property type="match status" value="1"/>
</dbReference>
<comment type="subcellular location">
    <subcellularLocation>
        <location evidence="3">Cytoplasm</location>
    </subcellularLocation>
</comment>
<sequence>MNAAALLHLLQFASPALPIGGYSYSQGLEAAIEGGLVHDAASARDWMARCLDEVMAHWDAPLLWRLLKAFEARDAAAIALWSECYLASRDTAELRAETVQMGYSLARLLAELGVADVAPLGAGQGTGQGAAQLADTSLPAAFACAVDALDIPHEEALLAMLFSWLENQVLVCVKSVPLGQVAGQRLLLSLRPDLERAAALARTLPDEALSNWSPGLSMLSMRHEVQHGRLYRS</sequence>
<reference evidence="4 5" key="1">
    <citation type="submission" date="2020-04" db="EMBL/GenBank/DDBJ databases">
        <title>Genome sequencing of novel species.</title>
        <authorList>
            <person name="Heo J."/>
            <person name="Kim S.-J."/>
            <person name="Kim J.-S."/>
            <person name="Hong S.-B."/>
            <person name="Kwon S.-W."/>
        </authorList>
    </citation>
    <scope>NUCLEOTIDE SEQUENCE [LARGE SCALE GENOMIC DNA]</scope>
    <source>
        <strain evidence="4 5">GN2-R2</strain>
    </source>
</reference>
<keyword evidence="1 3" id="KW-0996">Nickel insertion</keyword>
<name>A0A7Z2W1J3_9BURK</name>
<dbReference type="PIRSF" id="PIRSF009467">
    <property type="entry name" value="Ureas_acces_UreF"/>
    <property type="match status" value="1"/>
</dbReference>
<keyword evidence="5" id="KW-1185">Reference proteome</keyword>
<dbReference type="InterPro" id="IPR038277">
    <property type="entry name" value="UreF_sf"/>
</dbReference>
<dbReference type="Pfam" id="PF01730">
    <property type="entry name" value="UreF"/>
    <property type="match status" value="1"/>
</dbReference>
<evidence type="ECO:0000256" key="3">
    <source>
        <dbReference type="HAMAP-Rule" id="MF_01385"/>
    </source>
</evidence>
<proteinExistence type="inferred from homology"/>
<comment type="function">
    <text evidence="3">Required for maturation of urease via the functional incorporation of the urease nickel metallocenter.</text>
</comment>
<comment type="similarity">
    <text evidence="3">Belongs to the UreF family.</text>
</comment>